<accession>A0A0L8G7W9</accession>
<name>A0A0L8G7W9_OCTBM</name>
<dbReference type="AlphaFoldDB" id="A0A0L8G7W9"/>
<evidence type="ECO:0000313" key="1">
    <source>
        <dbReference type="EMBL" id="KOF72974.1"/>
    </source>
</evidence>
<protein>
    <submittedName>
        <fullName evidence="1">Uncharacterized protein</fullName>
    </submittedName>
</protein>
<organism evidence="1">
    <name type="scientific">Octopus bimaculoides</name>
    <name type="common">California two-spotted octopus</name>
    <dbReference type="NCBI Taxonomy" id="37653"/>
    <lineage>
        <taxon>Eukaryota</taxon>
        <taxon>Metazoa</taxon>
        <taxon>Spiralia</taxon>
        <taxon>Lophotrochozoa</taxon>
        <taxon>Mollusca</taxon>
        <taxon>Cephalopoda</taxon>
        <taxon>Coleoidea</taxon>
        <taxon>Octopodiformes</taxon>
        <taxon>Octopoda</taxon>
        <taxon>Incirrata</taxon>
        <taxon>Octopodidae</taxon>
        <taxon>Octopus</taxon>
    </lineage>
</organism>
<proteinExistence type="predicted"/>
<gene>
    <name evidence="1" type="ORF">OCBIM_22038582mg</name>
</gene>
<sequence length="104" mass="12265">MVNTLQGPAILMWLSASVLKSKTEGFIIGTRYQCPLTGNYQVNILDYLIVLLQLSILITMTNSEKKLYWFTYRQFGFLYKKTYREYKPVKVVENKDTTDFCFRL</sequence>
<dbReference type="EMBL" id="KQ423411">
    <property type="protein sequence ID" value="KOF72974.1"/>
    <property type="molecule type" value="Genomic_DNA"/>
</dbReference>
<reference evidence="1" key="1">
    <citation type="submission" date="2015-07" db="EMBL/GenBank/DDBJ databases">
        <title>MeaNS - Measles Nucleotide Surveillance Program.</title>
        <authorList>
            <person name="Tran T."/>
            <person name="Druce J."/>
        </authorList>
    </citation>
    <scope>NUCLEOTIDE SEQUENCE</scope>
    <source>
        <strain evidence="1">UCB-OBI-ISO-001</strain>
        <tissue evidence="1">Gonad</tissue>
    </source>
</reference>